<dbReference type="EMBL" id="JACHJY010000006">
    <property type="protein sequence ID" value="MBB4983582.1"/>
    <property type="molecule type" value="Genomic_DNA"/>
</dbReference>
<dbReference type="RefSeq" id="WP_116165367.1">
    <property type="nucleotide sequence ID" value="NZ_JACHJY010000006.1"/>
</dbReference>
<name>A0A7W7XD08_9ACTN</name>
<organism evidence="2 3">
    <name type="scientific">Streptomyces nymphaeiformis</name>
    <dbReference type="NCBI Taxonomy" id="2663842"/>
    <lineage>
        <taxon>Bacteria</taxon>
        <taxon>Bacillati</taxon>
        <taxon>Actinomycetota</taxon>
        <taxon>Actinomycetes</taxon>
        <taxon>Kitasatosporales</taxon>
        <taxon>Streptomycetaceae</taxon>
        <taxon>Streptomyces</taxon>
    </lineage>
</organism>
<accession>A0A7W7XD08</accession>
<evidence type="ECO:0000313" key="2">
    <source>
        <dbReference type="EMBL" id="MBB4983582.1"/>
    </source>
</evidence>
<keyword evidence="3" id="KW-1185">Reference proteome</keyword>
<feature type="transmembrane region" description="Helical" evidence="1">
    <location>
        <begin position="170"/>
        <end position="193"/>
    </location>
</feature>
<protein>
    <recommendedName>
        <fullName evidence="4">Transmembrane protein</fullName>
    </recommendedName>
</protein>
<gene>
    <name evidence="2" type="ORF">GGE06_004524</name>
</gene>
<evidence type="ECO:0000256" key="1">
    <source>
        <dbReference type="SAM" id="Phobius"/>
    </source>
</evidence>
<feature type="transmembrane region" description="Helical" evidence="1">
    <location>
        <begin position="46"/>
        <end position="70"/>
    </location>
</feature>
<keyword evidence="1" id="KW-1133">Transmembrane helix</keyword>
<feature type="transmembrane region" description="Helical" evidence="1">
    <location>
        <begin position="82"/>
        <end position="102"/>
    </location>
</feature>
<keyword evidence="1" id="KW-0472">Membrane</keyword>
<keyword evidence="1" id="KW-0812">Transmembrane</keyword>
<sequence length="221" mass="23763">MSPRTPLPPPPPPAELRSWPDREALLADRALALDALGRRLLGVGRLTLFLVWFLLLQLGWGLIGLLLIALGSPYPDPMTTAVMGFAAALGIGVFVPAVWLTVRSLRRDRTVRERLAQWAALDRHPPTDARVGAPVLSVVWLLLSFAMCGVGLWLGFAVPAGVSRDDGYGLVAYGMGVALILWITGLTGVAKAVGHYRFAVRLNGPRRPAARSASSGHPRPE</sequence>
<evidence type="ECO:0000313" key="3">
    <source>
        <dbReference type="Proteomes" id="UP000582643"/>
    </source>
</evidence>
<proteinExistence type="predicted"/>
<feature type="transmembrane region" description="Helical" evidence="1">
    <location>
        <begin position="133"/>
        <end position="158"/>
    </location>
</feature>
<comment type="caution">
    <text evidence="2">The sequence shown here is derived from an EMBL/GenBank/DDBJ whole genome shotgun (WGS) entry which is preliminary data.</text>
</comment>
<evidence type="ECO:0008006" key="4">
    <source>
        <dbReference type="Google" id="ProtNLM"/>
    </source>
</evidence>
<dbReference type="AlphaFoldDB" id="A0A7W7XD08"/>
<reference evidence="2 3" key="1">
    <citation type="submission" date="2020-08" db="EMBL/GenBank/DDBJ databases">
        <title>Genomic Encyclopedia of Type Strains, Phase III (KMG-III): the genomes of soil and plant-associated and newly described type strains.</title>
        <authorList>
            <person name="Whitman W."/>
        </authorList>
    </citation>
    <scope>NUCLEOTIDE SEQUENCE [LARGE SCALE GENOMIC DNA]</scope>
    <source>
        <strain evidence="2 3">SFB5A</strain>
    </source>
</reference>
<dbReference type="Proteomes" id="UP000582643">
    <property type="component" value="Unassembled WGS sequence"/>
</dbReference>